<comment type="similarity">
    <text evidence="7">Belongs to the DNA photolyase family.</text>
</comment>
<dbReference type="PANTHER" id="PTHR11455">
    <property type="entry name" value="CRYPTOCHROME"/>
    <property type="match status" value="1"/>
</dbReference>
<keyword evidence="10" id="KW-1185">Reference proteome</keyword>
<dbReference type="Gene3D" id="1.10.579.10">
    <property type="entry name" value="DNA Cyclobutane Dipyrimidine Photolyase, subunit A, domain 3"/>
    <property type="match status" value="1"/>
</dbReference>
<evidence type="ECO:0000313" key="10">
    <source>
        <dbReference type="Proteomes" id="UP001465331"/>
    </source>
</evidence>
<comment type="similarity">
    <text evidence="3">Belongs to the DNA photolyase class-1 family.</text>
</comment>
<keyword evidence="5 7" id="KW-0274">FAD</keyword>
<protein>
    <submittedName>
        <fullName evidence="9">Deoxyribodipyrimidine photo-lyase</fullName>
        <ecNumber evidence="9">4.1.99.3</ecNumber>
    </submittedName>
</protein>
<comment type="cofactor">
    <cofactor evidence="1">
        <name>(6R)-5,10-methylene-5,6,7,8-tetrahydrofolate</name>
        <dbReference type="ChEBI" id="CHEBI:15636"/>
    </cofactor>
</comment>
<dbReference type="Gene3D" id="3.40.50.620">
    <property type="entry name" value="HUPs"/>
    <property type="match status" value="1"/>
</dbReference>
<organism evidence="9 10">
    <name type="scientific">Sinimarinibacterium thermocellulolyticum</name>
    <dbReference type="NCBI Taxonomy" id="3170016"/>
    <lineage>
        <taxon>Bacteria</taxon>
        <taxon>Pseudomonadati</taxon>
        <taxon>Pseudomonadota</taxon>
        <taxon>Gammaproteobacteria</taxon>
        <taxon>Nevskiales</taxon>
        <taxon>Nevskiaceae</taxon>
        <taxon>Sinimarinibacterium</taxon>
    </lineage>
</organism>
<evidence type="ECO:0000256" key="1">
    <source>
        <dbReference type="ARBA" id="ARBA00001932"/>
    </source>
</evidence>
<dbReference type="InterPro" id="IPR036155">
    <property type="entry name" value="Crypto/Photolyase_N_sf"/>
</dbReference>
<dbReference type="SUPFAM" id="SSF52425">
    <property type="entry name" value="Cryptochrome/photolyase, N-terminal domain"/>
    <property type="match status" value="1"/>
</dbReference>
<evidence type="ECO:0000256" key="4">
    <source>
        <dbReference type="ARBA" id="ARBA00022630"/>
    </source>
</evidence>
<dbReference type="PANTHER" id="PTHR11455:SF9">
    <property type="entry name" value="CRYPTOCHROME CIRCADIAN CLOCK 5 ISOFORM X1"/>
    <property type="match status" value="1"/>
</dbReference>
<comment type="cofactor">
    <cofactor evidence="2">
        <name>FAD</name>
        <dbReference type="ChEBI" id="CHEBI:57692"/>
    </cofactor>
</comment>
<comment type="caution">
    <text evidence="9">The sequence shown here is derived from an EMBL/GenBank/DDBJ whole genome shotgun (WGS) entry which is preliminary data.</text>
</comment>
<dbReference type="InterPro" id="IPR014729">
    <property type="entry name" value="Rossmann-like_a/b/a_fold"/>
</dbReference>
<keyword evidence="4 7" id="KW-0285">Flavoprotein</keyword>
<dbReference type="Pfam" id="PF00875">
    <property type="entry name" value="DNA_photolyase"/>
    <property type="match status" value="1"/>
</dbReference>
<dbReference type="InterPro" id="IPR018394">
    <property type="entry name" value="DNA_photolyase_1_CS_C"/>
</dbReference>
<name>A0ABV2ADC1_9GAMM</name>
<evidence type="ECO:0000256" key="6">
    <source>
        <dbReference type="ARBA" id="ARBA00022991"/>
    </source>
</evidence>
<dbReference type="RefSeq" id="WP_352890560.1">
    <property type="nucleotide sequence ID" value="NZ_JBEPIJ010000022.1"/>
</dbReference>
<dbReference type="SUPFAM" id="SSF48173">
    <property type="entry name" value="Cryptochrome/photolyase FAD-binding domain"/>
    <property type="match status" value="1"/>
</dbReference>
<dbReference type="InterPro" id="IPR036134">
    <property type="entry name" value="Crypto/Photolyase_FAD-like_sf"/>
</dbReference>
<evidence type="ECO:0000256" key="3">
    <source>
        <dbReference type="ARBA" id="ARBA00005862"/>
    </source>
</evidence>
<feature type="domain" description="Photolyase/cryptochrome alpha/beta" evidence="8">
    <location>
        <begin position="2"/>
        <end position="131"/>
    </location>
</feature>
<dbReference type="GO" id="GO:0003904">
    <property type="term" value="F:deoxyribodipyrimidine photo-lyase activity"/>
    <property type="evidence" value="ECO:0007669"/>
    <property type="project" value="UniProtKB-EC"/>
</dbReference>
<evidence type="ECO:0000259" key="8">
    <source>
        <dbReference type="PROSITE" id="PS51645"/>
    </source>
</evidence>
<dbReference type="EMBL" id="JBEPIJ010000022">
    <property type="protein sequence ID" value="MES0875159.1"/>
    <property type="molecule type" value="Genomic_DNA"/>
</dbReference>
<dbReference type="InterPro" id="IPR005101">
    <property type="entry name" value="Cryptochr/Photolyase_FAD-bd"/>
</dbReference>
<evidence type="ECO:0000256" key="7">
    <source>
        <dbReference type="RuleBase" id="RU004182"/>
    </source>
</evidence>
<evidence type="ECO:0000256" key="5">
    <source>
        <dbReference type="ARBA" id="ARBA00022827"/>
    </source>
</evidence>
<dbReference type="PROSITE" id="PS00394">
    <property type="entry name" value="DNA_PHOTOLYASES_1_1"/>
    <property type="match status" value="1"/>
</dbReference>
<accession>A0ABV2ADC1</accession>
<keyword evidence="9" id="KW-0456">Lyase</keyword>
<dbReference type="InterPro" id="IPR002081">
    <property type="entry name" value="Cryptochrome/DNA_photolyase_1"/>
</dbReference>
<sequence>MSACLLWFRRDLRLSDNPALTAALARGTPVIPVYIHDPEAERPWTPGAASRSWLHHSLTALAADLAVRGSCLIVRRGPALDTLQALIGETGANAVLWNRLYEPALVARDTRIKAALKRDGIEAGSHNAALWCEPWQIATGSGAPFKVFTPFWRALATRLPDAPIQPAPERIPAPREWPAGLSIDELALRPQLAWDQGFYAIWQPGEAGALARLASFIDDGLHGYRDARDRPAEGGVSRLSPHLHFGEIGPRQVLRAVQRARAGGEVPERDAEHFLRELGWREFAHHLLHHFPETPDAPLNPGFAAMPWRAVRDHEAELRAWQRGRTGIPIVDAGMRELWATGWMHNRVRMIVASLLTKNLLIPWQHGARWFWDALVDADLANNTLGWQWVAGCGADAAPYFRIFNPVLQSRKFDATGRYIRRWVPELADLSDAAIHAPWTLGADAPRGYPPPIVDLGASRQRALDAYARMRAAG</sequence>
<reference evidence="9 10" key="1">
    <citation type="submission" date="2024-06" db="EMBL/GenBank/DDBJ databases">
        <authorList>
            <person name="Li Z."/>
            <person name="Jiang Y."/>
        </authorList>
    </citation>
    <scope>NUCLEOTIDE SEQUENCE [LARGE SCALE GENOMIC DNA]</scope>
    <source>
        <strain evidence="9 10">HSW-8</strain>
    </source>
</reference>
<keyword evidence="6 7" id="KW-0157">Chromophore</keyword>
<dbReference type="Gene3D" id="1.25.40.80">
    <property type="match status" value="1"/>
</dbReference>
<dbReference type="PRINTS" id="PR00147">
    <property type="entry name" value="DNAPHOTLYASE"/>
</dbReference>
<proteinExistence type="inferred from homology"/>
<evidence type="ECO:0000313" key="9">
    <source>
        <dbReference type="EMBL" id="MES0875159.1"/>
    </source>
</evidence>
<gene>
    <name evidence="9" type="ORF">ABSH63_14240</name>
</gene>
<dbReference type="InterPro" id="IPR006050">
    <property type="entry name" value="DNA_photolyase_N"/>
</dbReference>
<dbReference type="Pfam" id="PF03441">
    <property type="entry name" value="FAD_binding_7"/>
    <property type="match status" value="1"/>
</dbReference>
<dbReference type="Proteomes" id="UP001465331">
    <property type="component" value="Unassembled WGS sequence"/>
</dbReference>
<dbReference type="PROSITE" id="PS51645">
    <property type="entry name" value="PHR_CRY_ALPHA_BETA"/>
    <property type="match status" value="1"/>
</dbReference>
<dbReference type="EC" id="4.1.99.3" evidence="9"/>
<evidence type="ECO:0000256" key="2">
    <source>
        <dbReference type="ARBA" id="ARBA00001974"/>
    </source>
</evidence>